<dbReference type="Proteomes" id="UP001165064">
    <property type="component" value="Unassembled WGS sequence"/>
</dbReference>
<comment type="caution">
    <text evidence="1">The sequence shown here is derived from an EMBL/GenBank/DDBJ whole genome shotgun (WGS) entry which is preliminary data.</text>
</comment>
<protein>
    <submittedName>
        <fullName evidence="1">Unnamed protein product</fullName>
    </submittedName>
</protein>
<reference evidence="1" key="1">
    <citation type="submission" date="2023-04" db="EMBL/GenBank/DDBJ databases">
        <title>Ambrosiozyma monospora NBRC 10751.</title>
        <authorList>
            <person name="Ichikawa N."/>
            <person name="Sato H."/>
            <person name="Tonouchi N."/>
        </authorList>
    </citation>
    <scope>NUCLEOTIDE SEQUENCE</scope>
    <source>
        <strain evidence="1">NBRC 10751</strain>
    </source>
</reference>
<dbReference type="EMBL" id="BSXS01002866">
    <property type="protein sequence ID" value="GME80032.1"/>
    <property type="molecule type" value="Genomic_DNA"/>
</dbReference>
<accession>A0ACB5T2X7</accession>
<keyword evidence="2" id="KW-1185">Reference proteome</keyword>
<proteinExistence type="predicted"/>
<sequence length="117" mass="12688">MSANAVPTSCVPPPLSFPEPVTTSSKHSFKLPSLPKRCSKSHMRSQTFSGFQFSSTSSPAGAPPTPVTSTSLFFSEEISNDSHVAHTNNNAYRSSFQRKLQKHIDTPITKKSSFSAL</sequence>
<evidence type="ECO:0000313" key="2">
    <source>
        <dbReference type="Proteomes" id="UP001165064"/>
    </source>
</evidence>
<name>A0ACB5T2X7_AMBMO</name>
<organism evidence="1 2">
    <name type="scientific">Ambrosiozyma monospora</name>
    <name type="common">Yeast</name>
    <name type="synonym">Endomycopsis monosporus</name>
    <dbReference type="NCBI Taxonomy" id="43982"/>
    <lineage>
        <taxon>Eukaryota</taxon>
        <taxon>Fungi</taxon>
        <taxon>Dikarya</taxon>
        <taxon>Ascomycota</taxon>
        <taxon>Saccharomycotina</taxon>
        <taxon>Pichiomycetes</taxon>
        <taxon>Pichiales</taxon>
        <taxon>Pichiaceae</taxon>
        <taxon>Ambrosiozyma</taxon>
    </lineage>
</organism>
<gene>
    <name evidence="1" type="ORF">Amon02_000424800</name>
</gene>
<evidence type="ECO:0000313" key="1">
    <source>
        <dbReference type="EMBL" id="GME80032.1"/>
    </source>
</evidence>